<comment type="subcellular location">
    <subcellularLocation>
        <location evidence="10">Host cytoplasm</location>
    </subcellularLocation>
    <text evidence="10">The endolysin is cytoplasmic, but can reach the periplasmic space with the help of the holins which disrupt the host cell membrane.</text>
</comment>
<dbReference type="Gene3D" id="1.10.530.40">
    <property type="match status" value="1"/>
</dbReference>
<dbReference type="InterPro" id="IPR033907">
    <property type="entry name" value="Endolysin_autolysin"/>
</dbReference>
<comment type="similarity">
    <text evidence="10 11">Belongs to the glycosyl hydrolase 24 family.</text>
</comment>
<dbReference type="EC" id="3.2.1.17" evidence="10"/>
<keyword evidence="2 10" id="KW-0929">Antimicrobial</keyword>
<dbReference type="SUPFAM" id="SSF53955">
    <property type="entry name" value="Lysozyme-like"/>
    <property type="match status" value="1"/>
</dbReference>
<keyword evidence="8 10" id="KW-1035">Host cytoplasm</keyword>
<feature type="transmembrane region" description="Helical" evidence="12">
    <location>
        <begin position="224"/>
        <end position="240"/>
    </location>
</feature>
<evidence type="ECO:0000256" key="6">
    <source>
        <dbReference type="ARBA" id="ARBA00022852"/>
    </source>
</evidence>
<dbReference type="GO" id="GO:0009253">
    <property type="term" value="P:peptidoglycan catabolic process"/>
    <property type="evidence" value="ECO:0007669"/>
    <property type="project" value="UniProtKB-UniRule"/>
</dbReference>
<evidence type="ECO:0000256" key="12">
    <source>
        <dbReference type="SAM" id="Phobius"/>
    </source>
</evidence>
<dbReference type="PANTHER" id="PTHR38107">
    <property type="match status" value="1"/>
</dbReference>
<keyword evidence="6 10" id="KW-0204">Cytolysis</keyword>
<dbReference type="Pfam" id="PF00959">
    <property type="entry name" value="Phage_lysozyme"/>
    <property type="match status" value="1"/>
</dbReference>
<evidence type="ECO:0000256" key="2">
    <source>
        <dbReference type="ARBA" id="ARBA00022529"/>
    </source>
</evidence>
<evidence type="ECO:0000256" key="4">
    <source>
        <dbReference type="ARBA" id="ARBA00022638"/>
    </source>
</evidence>
<dbReference type="InterPro" id="IPR002196">
    <property type="entry name" value="Glyco_hydro_24"/>
</dbReference>
<keyword evidence="5 10" id="KW-0378">Hydrolase</keyword>
<feature type="active site" description="Proton donor/acceptor" evidence="10">
    <location>
        <position position="27"/>
    </location>
</feature>
<name>A0A6J5LDR3_9CAUD</name>
<keyword evidence="12" id="KW-1133">Transmembrane helix</keyword>
<sequence>MTMHMSPEGINTLLKPFEGCKLNSYRCPANVLTVGYGHTSAAGAPEVIEGMKITQAQANTILASDLVKFEKGVEALLKQQVTQGQFDVLVDFAYNAGLGNLKNSGILKKVNAAQFDAVPAELMKWNKGKIPGKGMQVLPGLVKRCQARSLWWTTHSSAPIDEQELRVTPEPIPQKTMAESKQGNAALVTAGLGSLGIAKEVAAQAQDASDTANQLMGLLHNPNFLIMAAVIGLGAAIWFWRKKHMDEYGV</sequence>
<keyword evidence="7 10" id="KW-0578">Host cell lysis by virus</keyword>
<dbReference type="GO" id="GO:0030430">
    <property type="term" value="C:host cell cytoplasm"/>
    <property type="evidence" value="ECO:0007669"/>
    <property type="project" value="UniProtKB-SubCell"/>
</dbReference>
<keyword evidence="12" id="KW-0472">Membrane</keyword>
<dbReference type="HAMAP" id="MF_04110">
    <property type="entry name" value="ENDOLYSIN_T4"/>
    <property type="match status" value="1"/>
</dbReference>
<evidence type="ECO:0000256" key="11">
    <source>
        <dbReference type="RuleBase" id="RU003788"/>
    </source>
</evidence>
<organism evidence="13">
    <name type="scientific">uncultured Caudovirales phage</name>
    <dbReference type="NCBI Taxonomy" id="2100421"/>
    <lineage>
        <taxon>Viruses</taxon>
        <taxon>Duplodnaviria</taxon>
        <taxon>Heunggongvirae</taxon>
        <taxon>Uroviricota</taxon>
        <taxon>Caudoviricetes</taxon>
        <taxon>Peduoviridae</taxon>
        <taxon>Maltschvirus</taxon>
        <taxon>Maltschvirus maltsch</taxon>
    </lineage>
</organism>
<reference evidence="13" key="1">
    <citation type="submission" date="2020-04" db="EMBL/GenBank/DDBJ databases">
        <authorList>
            <person name="Chiriac C."/>
            <person name="Salcher M."/>
            <person name="Ghai R."/>
            <person name="Kavagutti S V."/>
        </authorList>
    </citation>
    <scope>NUCLEOTIDE SEQUENCE</scope>
</reference>
<evidence type="ECO:0000256" key="1">
    <source>
        <dbReference type="ARBA" id="ARBA00000632"/>
    </source>
</evidence>
<dbReference type="PANTHER" id="PTHR38107:SF3">
    <property type="entry name" value="LYSOZYME RRRD-RELATED"/>
    <property type="match status" value="1"/>
</dbReference>
<evidence type="ECO:0000256" key="7">
    <source>
        <dbReference type="ARBA" id="ARBA00023142"/>
    </source>
</evidence>
<dbReference type="InterPro" id="IPR051018">
    <property type="entry name" value="Bacteriophage_GH24"/>
</dbReference>
<evidence type="ECO:0000256" key="10">
    <source>
        <dbReference type="HAMAP-Rule" id="MF_04110"/>
    </source>
</evidence>
<proteinExistence type="inferred from homology"/>
<keyword evidence="12" id="KW-0812">Transmembrane</keyword>
<evidence type="ECO:0000256" key="5">
    <source>
        <dbReference type="ARBA" id="ARBA00022801"/>
    </source>
</evidence>
<dbReference type="InterPro" id="IPR023346">
    <property type="entry name" value="Lysozyme-like_dom_sf"/>
</dbReference>
<protein>
    <recommendedName>
        <fullName evidence="10">Endolysin</fullName>
        <ecNumber evidence="10">3.2.1.17</ecNumber>
    </recommendedName>
    <alternativeName>
        <fullName evidence="10">Lysis protein</fullName>
    </alternativeName>
    <alternativeName>
        <fullName evidence="10">Lysozyme</fullName>
    </alternativeName>
    <alternativeName>
        <fullName evidence="10">Muramidase</fullName>
    </alternativeName>
</protein>
<evidence type="ECO:0000256" key="9">
    <source>
        <dbReference type="ARBA" id="ARBA00023295"/>
    </source>
</evidence>
<keyword evidence="9 10" id="KW-0326">Glycosidase</keyword>
<evidence type="ECO:0000256" key="8">
    <source>
        <dbReference type="ARBA" id="ARBA00023200"/>
    </source>
</evidence>
<dbReference type="GO" id="GO:0003796">
    <property type="term" value="F:lysozyme activity"/>
    <property type="evidence" value="ECO:0007669"/>
    <property type="project" value="UniProtKB-UniRule"/>
</dbReference>
<comment type="catalytic activity">
    <reaction evidence="1 10 11">
        <text>Hydrolysis of (1-&gt;4)-beta-linkages between N-acetylmuramic acid and N-acetyl-D-glucosamine residues in a peptidoglycan and between N-acetyl-D-glucosamine residues in chitodextrins.</text>
        <dbReference type="EC" id="3.2.1.17"/>
    </reaction>
</comment>
<dbReference type="InterPro" id="IPR034690">
    <property type="entry name" value="Endolysin_T4_type"/>
</dbReference>
<evidence type="ECO:0000313" key="13">
    <source>
        <dbReference type="EMBL" id="CAB4131296.1"/>
    </source>
</evidence>
<dbReference type="CDD" id="cd00737">
    <property type="entry name" value="lyz_endolysin_autolysin"/>
    <property type="match status" value="1"/>
</dbReference>
<dbReference type="GO" id="GO:0042742">
    <property type="term" value="P:defense response to bacterium"/>
    <property type="evidence" value="ECO:0007669"/>
    <property type="project" value="UniProtKB-KW"/>
</dbReference>
<dbReference type="InterPro" id="IPR023347">
    <property type="entry name" value="Lysozyme_dom_sf"/>
</dbReference>
<dbReference type="GO" id="GO:0044659">
    <property type="term" value="P:viral release from host cell by cytolysis"/>
    <property type="evidence" value="ECO:0007669"/>
    <property type="project" value="UniProtKB-UniRule"/>
</dbReference>
<dbReference type="EMBL" id="LR796242">
    <property type="protein sequence ID" value="CAB4131296.1"/>
    <property type="molecule type" value="Genomic_DNA"/>
</dbReference>
<dbReference type="GO" id="GO:0016998">
    <property type="term" value="P:cell wall macromolecule catabolic process"/>
    <property type="evidence" value="ECO:0007669"/>
    <property type="project" value="InterPro"/>
</dbReference>
<keyword evidence="4 10" id="KW-0081">Bacteriolytic enzyme</keyword>
<feature type="active site" description="Proton donor/acceptor" evidence="10">
    <location>
        <position position="18"/>
    </location>
</feature>
<keyword evidence="3 10" id="KW-1188">Viral release from host cell</keyword>
<gene>
    <name evidence="13" type="ORF">UFOVP120_76</name>
</gene>
<evidence type="ECO:0000256" key="3">
    <source>
        <dbReference type="ARBA" id="ARBA00022612"/>
    </source>
</evidence>
<comment type="function">
    <text evidence="10">Endolysin with lysozyme activity that degrades host peptidoglycans and participates with the holin and spanin proteins in the sequential events which lead to the programmed host cell lysis releasing the mature viral particles. Once the holin has permeabilized the host cell membrane, the endolysin can reach the periplasm and break down the peptidoglycan layer.</text>
</comment>
<accession>A0A6J5LDR3</accession>